<reference evidence="1" key="1">
    <citation type="submission" date="2023-04" db="EMBL/GenBank/DDBJ databases">
        <title>Ambrosiozyma monospora NBRC 10751.</title>
        <authorList>
            <person name="Ichikawa N."/>
            <person name="Sato H."/>
            <person name="Tonouchi N."/>
        </authorList>
    </citation>
    <scope>NUCLEOTIDE SEQUENCE</scope>
    <source>
        <strain evidence="1">NBRC 10751</strain>
    </source>
</reference>
<sequence>MAILDQETGISLFALPSTQTTTISFSQTSLHLPSQSPFTTTAQTSSSDPRQTADLILTISYLTSLFIITYIQIKLTVPFRYINMRKINWRCLSWIILNTCVVDYVAHLEFKFVLCGFTDIYNTNGGSSKTGEFFENIDLRYVMLSFFLFISLFLILWFQYSDDEDEKVELKKKDQFMGWDWIVDKKDYDYDESDFYDVDNFDYLVLTV</sequence>
<proteinExistence type="predicted"/>
<keyword evidence="2" id="KW-1185">Reference proteome</keyword>
<evidence type="ECO:0000313" key="2">
    <source>
        <dbReference type="Proteomes" id="UP001165064"/>
    </source>
</evidence>
<accession>A0ACB5SUK2</accession>
<organism evidence="1 2">
    <name type="scientific">Ambrosiozyma monospora</name>
    <name type="common">Yeast</name>
    <name type="synonym">Endomycopsis monosporus</name>
    <dbReference type="NCBI Taxonomy" id="43982"/>
    <lineage>
        <taxon>Eukaryota</taxon>
        <taxon>Fungi</taxon>
        <taxon>Dikarya</taxon>
        <taxon>Ascomycota</taxon>
        <taxon>Saccharomycotina</taxon>
        <taxon>Pichiomycetes</taxon>
        <taxon>Pichiales</taxon>
        <taxon>Pichiaceae</taxon>
        <taxon>Ambrosiozyma</taxon>
    </lineage>
</organism>
<dbReference type="EMBL" id="BSXS01000570">
    <property type="protein sequence ID" value="GME73013.1"/>
    <property type="molecule type" value="Genomic_DNA"/>
</dbReference>
<comment type="caution">
    <text evidence="1">The sequence shown here is derived from an EMBL/GenBank/DDBJ whole genome shotgun (WGS) entry which is preliminary data.</text>
</comment>
<dbReference type="Proteomes" id="UP001165064">
    <property type="component" value="Unassembled WGS sequence"/>
</dbReference>
<evidence type="ECO:0000313" key="1">
    <source>
        <dbReference type="EMBL" id="GME73013.1"/>
    </source>
</evidence>
<gene>
    <name evidence="1" type="ORF">Amon02_000121900</name>
</gene>
<protein>
    <submittedName>
        <fullName evidence="1">Unnamed protein product</fullName>
    </submittedName>
</protein>
<name>A0ACB5SUK2_AMBMO</name>